<feature type="region of interest" description="Disordered" evidence="1">
    <location>
        <begin position="1015"/>
        <end position="1038"/>
    </location>
</feature>
<dbReference type="AlphaFoldDB" id="A0A9P0BBQ9"/>
<organism evidence="3 4">
    <name type="scientific">Brassicogethes aeneus</name>
    <name type="common">Rape pollen beetle</name>
    <name type="synonym">Meligethes aeneus</name>
    <dbReference type="NCBI Taxonomy" id="1431903"/>
    <lineage>
        <taxon>Eukaryota</taxon>
        <taxon>Metazoa</taxon>
        <taxon>Ecdysozoa</taxon>
        <taxon>Arthropoda</taxon>
        <taxon>Hexapoda</taxon>
        <taxon>Insecta</taxon>
        <taxon>Pterygota</taxon>
        <taxon>Neoptera</taxon>
        <taxon>Endopterygota</taxon>
        <taxon>Coleoptera</taxon>
        <taxon>Polyphaga</taxon>
        <taxon>Cucujiformia</taxon>
        <taxon>Nitidulidae</taxon>
        <taxon>Meligethinae</taxon>
        <taxon>Brassicogethes</taxon>
    </lineage>
</organism>
<name>A0A9P0BBQ9_BRAAE</name>
<dbReference type="PANTHER" id="PTHR13136">
    <property type="entry name" value="TESTIS DEVELOPMENT PROTEIN PRTD"/>
    <property type="match status" value="1"/>
</dbReference>
<keyword evidence="4" id="KW-1185">Reference proteome</keyword>
<dbReference type="Pfam" id="PF23154">
    <property type="entry name" value="KANSL3_1st"/>
    <property type="match status" value="1"/>
</dbReference>
<protein>
    <recommendedName>
        <fullName evidence="2">KANSL3 helical domain-containing protein</fullName>
    </recommendedName>
</protein>
<feature type="compositionally biased region" description="Polar residues" evidence="1">
    <location>
        <begin position="609"/>
        <end position="624"/>
    </location>
</feature>
<dbReference type="Gene3D" id="3.40.50.1820">
    <property type="entry name" value="alpha/beta hydrolase"/>
    <property type="match status" value="1"/>
</dbReference>
<evidence type="ECO:0000313" key="3">
    <source>
        <dbReference type="EMBL" id="CAH0559589.1"/>
    </source>
</evidence>
<dbReference type="OrthoDB" id="6415022at2759"/>
<evidence type="ECO:0000259" key="2">
    <source>
        <dbReference type="Pfam" id="PF23154"/>
    </source>
</evidence>
<feature type="domain" description="KANSL3 helical" evidence="2">
    <location>
        <begin position="155"/>
        <end position="271"/>
    </location>
</feature>
<dbReference type="InterPro" id="IPR029058">
    <property type="entry name" value="AB_hydrolase_fold"/>
</dbReference>
<dbReference type="PANTHER" id="PTHR13136:SF16">
    <property type="entry name" value="KAT8 REGULATORY NSL COMPLEX SUBUNIT 3"/>
    <property type="match status" value="1"/>
</dbReference>
<dbReference type="Proteomes" id="UP001154078">
    <property type="component" value="Chromosome 6"/>
</dbReference>
<reference evidence="3" key="1">
    <citation type="submission" date="2021-12" db="EMBL/GenBank/DDBJ databases">
        <authorList>
            <person name="King R."/>
        </authorList>
    </citation>
    <scope>NUCLEOTIDE SEQUENCE</scope>
</reference>
<dbReference type="GO" id="GO:0045944">
    <property type="term" value="P:positive regulation of transcription by RNA polymerase II"/>
    <property type="evidence" value="ECO:0007669"/>
    <property type="project" value="TreeGrafter"/>
</dbReference>
<feature type="compositionally biased region" description="Low complexity" evidence="1">
    <location>
        <begin position="595"/>
        <end position="608"/>
    </location>
</feature>
<dbReference type="EMBL" id="OV121137">
    <property type="protein sequence ID" value="CAH0559589.1"/>
    <property type="molecule type" value="Genomic_DNA"/>
</dbReference>
<gene>
    <name evidence="3" type="ORF">MELIAE_LOCUS9649</name>
</gene>
<dbReference type="InterPro" id="IPR056519">
    <property type="entry name" value="KANSL3_1st"/>
</dbReference>
<evidence type="ECO:0000313" key="4">
    <source>
        <dbReference type="Proteomes" id="UP001154078"/>
    </source>
</evidence>
<sequence>MDNNMLCNNTLNFSENSQLSHKIYEAQDSMQTANPADFDFATPMRNSFIKNPEDCMKYAYSNDRENWAISSDHCYARPWNWRPESSFLRPAKTLFIQKSQHKSNRKSTNPLAPLQDAEDLIDVDSEPVDQPLNYDFDKAKQLMDECDRFVETVNPEAEEDEENWEDKIDKSYWTVNQNRVYQGFVNVLNMYHLAKLAQTNARHEPIIRRTVVDKAAQRVRRVMALVSWDTTTCQWIHQLLIDNLSKDYLAAYLDILQTLKYVVPSFAEKFMQNCTPKLATLSNESLTPLLKRPWDPVESSLQLDKPKKLPGNPVLVVVPSGPTMPKRMQKWVTQLSNLGTVITIPTNIGSTGHRMTMGHCADQLFVTTRAKIQEIKADHPGRGIVLVGFNTGATLALQIAQVDTVLCVVCLGFSLLTAEGRRGEPDDNILELQIPVLFVIGQCSNTSLQEDVEDLRERMRVETGLIVVGSADDYLRVNKKKKRSEGITQSVVDRCVVDEVGEFVSGIILSPFPPQLRQSPAHGLSDGPLGSKKGTKNERKRYNSNASSLDSEPPSPTPRITRPGHNTNSLSAFGRPPGSKAKSKLEAKWAAQIAQGTPQTPSPGSSPSHTVFTPDTSSNDSSFTDKPPTQPAPIAPNPPPLTTTPTVPSNVKKIKTLRPFEKAKHTVAGGAATKQQTQAAKLQAYGFNRSMMAGGPMSTLLQGGIKTLPPSQSKASGIKVLENVTLNSSATAKLISNTGRTIDLSKITVINPSNQGKCGNNMGNVILLPDGKIKAVHGSTIKGTGNTPILLPGIKGGKYITSKRQLIGNKPPRPLKKISFMHQNSMQTLPPPTNLTTQDIMDLPIIFADDNQILDTPIAEDLTTSVQMQQPKVAPPTNTNKFVLVNKQMSSSSNFIISPSVKKSPINLQKQQPKYTKIILSKRNSTEEKKGSNLITKISGLPSDITVKKLESSSSSTFTLASPDEAFDLENELVATAVPKPNLSTSDVKNITIFKQASGGINSPLHPLYCGDLKRPKERMEVDSDDPDYIPPKSMKYE</sequence>
<evidence type="ECO:0000256" key="1">
    <source>
        <dbReference type="SAM" id="MobiDB-lite"/>
    </source>
</evidence>
<accession>A0A9P0BBQ9</accession>
<proteinExistence type="predicted"/>
<feature type="region of interest" description="Disordered" evidence="1">
    <location>
        <begin position="514"/>
        <end position="650"/>
    </location>
</feature>
<dbReference type="SUPFAM" id="SSF53474">
    <property type="entry name" value="alpha/beta-Hydrolases"/>
    <property type="match status" value="1"/>
</dbReference>
<feature type="compositionally biased region" description="Pro residues" evidence="1">
    <location>
        <begin position="628"/>
        <end position="642"/>
    </location>
</feature>
<dbReference type="InterPro" id="IPR026555">
    <property type="entry name" value="NSL3/Tex30"/>
</dbReference>
<dbReference type="GO" id="GO:0044545">
    <property type="term" value="C:NSL complex"/>
    <property type="evidence" value="ECO:0007669"/>
    <property type="project" value="TreeGrafter"/>
</dbReference>